<proteinExistence type="inferred from homology"/>
<protein>
    <recommendedName>
        <fullName evidence="6">nicotinamidase</fullName>
        <ecNumber evidence="6">3.5.1.19</ecNumber>
    </recommendedName>
    <alternativeName>
        <fullName evidence="7">Nicotinamide deamidase</fullName>
    </alternativeName>
</protein>
<organism evidence="9 10">
    <name type="scientific">Paragonimus skrjabini miyazakii</name>
    <dbReference type="NCBI Taxonomy" id="59628"/>
    <lineage>
        <taxon>Eukaryota</taxon>
        <taxon>Metazoa</taxon>
        <taxon>Spiralia</taxon>
        <taxon>Lophotrochozoa</taxon>
        <taxon>Platyhelminthes</taxon>
        <taxon>Trematoda</taxon>
        <taxon>Digenea</taxon>
        <taxon>Plagiorchiida</taxon>
        <taxon>Troglotremata</taxon>
        <taxon>Troglotrematidae</taxon>
        <taxon>Paragonimus</taxon>
    </lineage>
</organism>
<dbReference type="Proteomes" id="UP000822476">
    <property type="component" value="Unassembled WGS sequence"/>
</dbReference>
<comment type="caution">
    <text evidence="9">The sequence shown here is derived from an EMBL/GenBank/DDBJ whole genome shotgun (WGS) entry which is preliminary data.</text>
</comment>
<dbReference type="SUPFAM" id="SSF52499">
    <property type="entry name" value="Isochorismatase-like hydrolases"/>
    <property type="match status" value="1"/>
</dbReference>
<accession>A0A8S9YI47</accession>
<evidence type="ECO:0000256" key="3">
    <source>
        <dbReference type="ARBA" id="ARBA00022723"/>
    </source>
</evidence>
<evidence type="ECO:0000256" key="7">
    <source>
        <dbReference type="ARBA" id="ARBA00043224"/>
    </source>
</evidence>
<keyword evidence="2" id="KW-0662">Pyridine nucleotide biosynthesis</keyword>
<keyword evidence="10" id="KW-1185">Reference proteome</keyword>
<feature type="domain" description="Isochorismatase-like" evidence="8">
    <location>
        <begin position="76"/>
        <end position="292"/>
    </location>
</feature>
<keyword evidence="3" id="KW-0479">Metal-binding</keyword>
<evidence type="ECO:0000256" key="4">
    <source>
        <dbReference type="ARBA" id="ARBA00022801"/>
    </source>
</evidence>
<dbReference type="Pfam" id="PF00857">
    <property type="entry name" value="Isochorismatase"/>
    <property type="match status" value="1"/>
</dbReference>
<evidence type="ECO:0000256" key="5">
    <source>
        <dbReference type="ARBA" id="ARBA00037900"/>
    </source>
</evidence>
<evidence type="ECO:0000259" key="8">
    <source>
        <dbReference type="Pfam" id="PF00857"/>
    </source>
</evidence>
<evidence type="ECO:0000256" key="2">
    <source>
        <dbReference type="ARBA" id="ARBA00022642"/>
    </source>
</evidence>
<keyword evidence="4" id="KW-0378">Hydrolase</keyword>
<evidence type="ECO:0000256" key="6">
    <source>
        <dbReference type="ARBA" id="ARBA00039017"/>
    </source>
</evidence>
<sequence>MFTIIALEAMPTICQLINCTGIKSKAIHLQQALKDLGKSIPSLRVLVSDMLNKLQQNDENEQLLLFRECFSSSQNTALLIIDFQHDFVCGTLRSDKCPAKQSALRIVHKINALLDCRFAQIYTSYDWHPENHCSFYINRKQLKLSIKNKIINPEDAKIGDVLTIIGPQGVESEQKLWPVHCVANTQGSNIYPGLKLPDSSIPVYKGTLPDVESYSVFGDPNGVEDTGLKYSLKTSGIRTLVLCGIAFDVCVAASALDATKLGYRVIVIEDACVGIDHGEIQRKRQEMLEAGVHLTYVAKIHSILSGEFAPLFHVIETIKQNRAQLIDCTIP</sequence>
<dbReference type="InterPro" id="IPR036380">
    <property type="entry name" value="Isochorismatase-like_sf"/>
</dbReference>
<reference evidence="9" key="1">
    <citation type="submission" date="2019-07" db="EMBL/GenBank/DDBJ databases">
        <title>Annotation for the trematode Paragonimus miyazaki's.</title>
        <authorList>
            <person name="Choi Y.-J."/>
        </authorList>
    </citation>
    <scope>NUCLEOTIDE SEQUENCE</scope>
    <source>
        <strain evidence="9">Japan</strain>
    </source>
</reference>
<dbReference type="PANTHER" id="PTHR11080">
    <property type="entry name" value="PYRAZINAMIDASE/NICOTINAMIDASE"/>
    <property type="match status" value="1"/>
</dbReference>
<dbReference type="PANTHER" id="PTHR11080:SF2">
    <property type="entry name" value="LD05707P"/>
    <property type="match status" value="1"/>
</dbReference>
<dbReference type="GO" id="GO:0008936">
    <property type="term" value="F:nicotinamidase activity"/>
    <property type="evidence" value="ECO:0007669"/>
    <property type="project" value="UniProtKB-EC"/>
</dbReference>
<dbReference type="InterPro" id="IPR052347">
    <property type="entry name" value="Isochorismatase_Nicotinamidase"/>
</dbReference>
<comment type="pathway">
    <text evidence="5">Cofactor biosynthesis; nicotinate biosynthesis; nicotinate from nicotinamide: step 1/1.</text>
</comment>
<dbReference type="GO" id="GO:0046872">
    <property type="term" value="F:metal ion binding"/>
    <property type="evidence" value="ECO:0007669"/>
    <property type="project" value="UniProtKB-KW"/>
</dbReference>
<dbReference type="Gene3D" id="3.40.50.850">
    <property type="entry name" value="Isochorismatase-like"/>
    <property type="match status" value="1"/>
</dbReference>
<dbReference type="OrthoDB" id="167809at2759"/>
<gene>
    <name evidence="9" type="ORF">EG68_09286</name>
</gene>
<dbReference type="EMBL" id="JTDE01005192">
    <property type="protein sequence ID" value="KAF7250711.1"/>
    <property type="molecule type" value="Genomic_DNA"/>
</dbReference>
<evidence type="ECO:0000313" key="10">
    <source>
        <dbReference type="Proteomes" id="UP000822476"/>
    </source>
</evidence>
<dbReference type="InterPro" id="IPR000868">
    <property type="entry name" value="Isochorismatase-like_dom"/>
</dbReference>
<dbReference type="GO" id="GO:0019363">
    <property type="term" value="P:pyridine nucleotide biosynthetic process"/>
    <property type="evidence" value="ECO:0007669"/>
    <property type="project" value="UniProtKB-KW"/>
</dbReference>
<dbReference type="AlphaFoldDB" id="A0A8S9YI47"/>
<comment type="similarity">
    <text evidence="1">Belongs to the isochorismatase family.</text>
</comment>
<evidence type="ECO:0000256" key="1">
    <source>
        <dbReference type="ARBA" id="ARBA00006336"/>
    </source>
</evidence>
<evidence type="ECO:0000313" key="9">
    <source>
        <dbReference type="EMBL" id="KAF7250711.1"/>
    </source>
</evidence>
<name>A0A8S9YI47_9TREM</name>
<dbReference type="EC" id="3.5.1.19" evidence="6"/>